<evidence type="ECO:0000256" key="1">
    <source>
        <dbReference type="SAM" id="MobiDB-lite"/>
    </source>
</evidence>
<reference evidence="3" key="1">
    <citation type="submission" date="2015-09" db="EMBL/GenBank/DDBJ databases">
        <authorList>
            <consortium name="Pathogen Informatics"/>
        </authorList>
    </citation>
    <scope>NUCLEOTIDE SEQUENCE [LARGE SCALE GENOMIC DNA]</scope>
    <source>
        <strain evidence="3">Lake Konstanz</strain>
    </source>
</reference>
<name>A0A0S4IZ39_BODSA</name>
<gene>
    <name evidence="2" type="ORF">BSAL_75070</name>
</gene>
<feature type="non-terminal residue" evidence="2">
    <location>
        <position position="291"/>
    </location>
</feature>
<feature type="compositionally biased region" description="Polar residues" evidence="1">
    <location>
        <begin position="230"/>
        <end position="249"/>
    </location>
</feature>
<dbReference type="AlphaFoldDB" id="A0A0S4IZ39"/>
<organism evidence="2 3">
    <name type="scientific">Bodo saltans</name>
    <name type="common">Flagellated protozoan</name>
    <dbReference type="NCBI Taxonomy" id="75058"/>
    <lineage>
        <taxon>Eukaryota</taxon>
        <taxon>Discoba</taxon>
        <taxon>Euglenozoa</taxon>
        <taxon>Kinetoplastea</taxon>
        <taxon>Metakinetoplastina</taxon>
        <taxon>Eubodonida</taxon>
        <taxon>Bodonidae</taxon>
        <taxon>Bodo</taxon>
    </lineage>
</organism>
<protein>
    <submittedName>
        <fullName evidence="2">Uncharacterized protein</fullName>
    </submittedName>
</protein>
<dbReference type="EMBL" id="CYKH01000675">
    <property type="protein sequence ID" value="CUG15474.1"/>
    <property type="molecule type" value="Genomic_DNA"/>
</dbReference>
<keyword evidence="3" id="KW-1185">Reference proteome</keyword>
<accession>A0A0S4IZ39</accession>
<sequence>MTQSLWQGTPSFKSSSLPYASTLPPQQPQPSSSSSSQFYPHHQHHCLPPAVWYHNGCPVVHDGPTNTFNTGTPIPLVTQQHHFLPQHNNATAVISSWVPCGAAPGGVLRFAPPPSHCSGSDFMVQMQSSHQASIPPLFASIISNQQQQQHFPTPYLISMMNPFPAPSDNTRQRTAFHASIASSNSAIIYPQSGTPQIIPPVQEKVSLSRRHDVSPHHSQTSSHHKAATSDGLQSSTSICGNMPMTTSSDDINEGTEQHAHEHHHRLSVVSSVDHQQHFPPPCSHNNWDSLR</sequence>
<dbReference type="Proteomes" id="UP000051952">
    <property type="component" value="Unassembled WGS sequence"/>
</dbReference>
<feature type="compositionally biased region" description="Polar residues" evidence="1">
    <location>
        <begin position="1"/>
        <end position="19"/>
    </location>
</feature>
<evidence type="ECO:0000313" key="2">
    <source>
        <dbReference type="EMBL" id="CUG15474.1"/>
    </source>
</evidence>
<proteinExistence type="predicted"/>
<feature type="region of interest" description="Disordered" evidence="1">
    <location>
        <begin position="205"/>
        <end position="291"/>
    </location>
</feature>
<evidence type="ECO:0000313" key="3">
    <source>
        <dbReference type="Proteomes" id="UP000051952"/>
    </source>
</evidence>
<feature type="region of interest" description="Disordered" evidence="1">
    <location>
        <begin position="1"/>
        <end position="39"/>
    </location>
</feature>
<dbReference type="VEuPathDB" id="TriTrypDB:BSAL_75070"/>